<evidence type="ECO:0008006" key="4">
    <source>
        <dbReference type="Google" id="ProtNLM"/>
    </source>
</evidence>
<comment type="similarity">
    <text evidence="1">Belongs to the protease inhibitor I9 family.</text>
</comment>
<reference evidence="2 3" key="1">
    <citation type="submission" date="2018-03" db="EMBL/GenBank/DDBJ databases">
        <title>Genomes of Pezizomycetes fungi and the evolution of truffles.</title>
        <authorList>
            <person name="Murat C."/>
            <person name="Payen T."/>
            <person name="Noel B."/>
            <person name="Kuo A."/>
            <person name="Martin F.M."/>
        </authorList>
    </citation>
    <scope>NUCLEOTIDE SEQUENCE [LARGE SCALE GENOMIC DNA]</scope>
    <source>
        <strain evidence="2">091103-1</strain>
    </source>
</reference>
<accession>A0A317SPN1</accession>
<comment type="caution">
    <text evidence="2">The sequence shown here is derived from an EMBL/GenBank/DDBJ whole genome shotgun (WGS) entry which is preliminary data.</text>
</comment>
<evidence type="ECO:0000313" key="2">
    <source>
        <dbReference type="EMBL" id="PWW75111.1"/>
    </source>
</evidence>
<dbReference type="PANTHER" id="PTHR28288">
    <property type="entry name" value="PROTEASE B INHIBITOR 2"/>
    <property type="match status" value="1"/>
</dbReference>
<dbReference type="Gene3D" id="3.30.70.80">
    <property type="entry name" value="Peptidase S8 propeptide/proteinase inhibitor I9"/>
    <property type="match status" value="1"/>
</dbReference>
<dbReference type="InterPro" id="IPR052471">
    <property type="entry name" value="PBI_I9"/>
</dbReference>
<dbReference type="GO" id="GO:0004866">
    <property type="term" value="F:endopeptidase inhibitor activity"/>
    <property type="evidence" value="ECO:0007669"/>
    <property type="project" value="TreeGrafter"/>
</dbReference>
<dbReference type="EMBL" id="PYWC01000052">
    <property type="protein sequence ID" value="PWW75111.1"/>
    <property type="molecule type" value="Genomic_DNA"/>
</dbReference>
<evidence type="ECO:0000313" key="3">
    <source>
        <dbReference type="Proteomes" id="UP000246991"/>
    </source>
</evidence>
<dbReference type="Proteomes" id="UP000246991">
    <property type="component" value="Unassembled WGS sequence"/>
</dbReference>
<dbReference type="PANTHER" id="PTHR28288:SF2">
    <property type="entry name" value="PROTEASE B INHIBITOR 2"/>
    <property type="match status" value="1"/>
</dbReference>
<keyword evidence="3" id="KW-1185">Reference proteome</keyword>
<dbReference type="SUPFAM" id="SSF54897">
    <property type="entry name" value="Protease propeptides/inhibitors"/>
    <property type="match status" value="1"/>
</dbReference>
<gene>
    <name evidence="2" type="ORF">C7212DRAFT_326297</name>
</gene>
<dbReference type="OrthoDB" id="5518345at2759"/>
<sequence length="71" mass="8086">MLPFLITARPDATDQEMQKIKDDLEAQGGKITQTYTIIKGFSCLLPEQHYSTFARHELVQTMERDGVVTTQ</sequence>
<protein>
    <recommendedName>
        <fullName evidence="4">Inhibitor I9 domain-containing protein</fullName>
    </recommendedName>
</protein>
<organism evidence="2 3">
    <name type="scientific">Tuber magnatum</name>
    <name type="common">white Piedmont truffle</name>
    <dbReference type="NCBI Taxonomy" id="42249"/>
    <lineage>
        <taxon>Eukaryota</taxon>
        <taxon>Fungi</taxon>
        <taxon>Dikarya</taxon>
        <taxon>Ascomycota</taxon>
        <taxon>Pezizomycotina</taxon>
        <taxon>Pezizomycetes</taxon>
        <taxon>Pezizales</taxon>
        <taxon>Tuberaceae</taxon>
        <taxon>Tuber</taxon>
    </lineage>
</organism>
<dbReference type="InterPro" id="IPR037045">
    <property type="entry name" value="S8pro/Inhibitor_I9_sf"/>
</dbReference>
<dbReference type="FunFam" id="3.30.70.80:FF:000005">
    <property type="entry name" value="Proteinase inhibitor I2B"/>
    <property type="match status" value="1"/>
</dbReference>
<dbReference type="GO" id="GO:0042144">
    <property type="term" value="P:vacuole fusion, non-autophagic"/>
    <property type="evidence" value="ECO:0007669"/>
    <property type="project" value="TreeGrafter"/>
</dbReference>
<evidence type="ECO:0000256" key="1">
    <source>
        <dbReference type="ARBA" id="ARBA00038069"/>
    </source>
</evidence>
<dbReference type="AlphaFoldDB" id="A0A317SPN1"/>
<dbReference type="STRING" id="42249.A0A317SPN1"/>
<name>A0A317SPN1_9PEZI</name>
<proteinExistence type="inferred from homology"/>